<dbReference type="SUPFAM" id="SSF50692">
    <property type="entry name" value="ADC-like"/>
    <property type="match status" value="1"/>
</dbReference>
<protein>
    <recommendedName>
        <fullName evidence="1">Molybdopterin dinucleotide-binding domain-containing protein</fullName>
    </recommendedName>
</protein>
<dbReference type="GO" id="GO:0016491">
    <property type="term" value="F:oxidoreductase activity"/>
    <property type="evidence" value="ECO:0007669"/>
    <property type="project" value="InterPro"/>
</dbReference>
<organism evidence="2 3">
    <name type="scientific">Rhodococcus opacus RKJ300 = JCM 13270</name>
    <dbReference type="NCBI Taxonomy" id="1165867"/>
    <lineage>
        <taxon>Bacteria</taxon>
        <taxon>Bacillati</taxon>
        <taxon>Actinomycetota</taxon>
        <taxon>Actinomycetes</taxon>
        <taxon>Mycobacteriales</taxon>
        <taxon>Nocardiaceae</taxon>
        <taxon>Rhodococcus</taxon>
    </lineage>
</organism>
<dbReference type="Gene3D" id="2.40.40.20">
    <property type="match status" value="1"/>
</dbReference>
<evidence type="ECO:0000259" key="1">
    <source>
        <dbReference type="Pfam" id="PF01568"/>
    </source>
</evidence>
<dbReference type="AlphaFoldDB" id="I0WDF8"/>
<evidence type="ECO:0000313" key="3">
    <source>
        <dbReference type="Proteomes" id="UP000006447"/>
    </source>
</evidence>
<dbReference type="PATRIC" id="fig|1165867.3.peg.6129"/>
<comment type="caution">
    <text evidence="2">The sequence shown here is derived from an EMBL/GenBank/DDBJ whole genome shotgun (WGS) entry which is preliminary data.</text>
</comment>
<proteinExistence type="predicted"/>
<dbReference type="InterPro" id="IPR006657">
    <property type="entry name" value="MoPterin_dinucl-bd_dom"/>
</dbReference>
<dbReference type="InterPro" id="IPR009010">
    <property type="entry name" value="Asp_de-COase-like_dom_sf"/>
</dbReference>
<dbReference type="Pfam" id="PF01568">
    <property type="entry name" value="Molydop_binding"/>
    <property type="match status" value="1"/>
</dbReference>
<evidence type="ECO:0000313" key="2">
    <source>
        <dbReference type="EMBL" id="EID74424.1"/>
    </source>
</evidence>
<accession>I0WDF8</accession>
<feature type="domain" description="Molybdopterin dinucleotide-binding" evidence="1">
    <location>
        <begin position="15"/>
        <end position="55"/>
    </location>
</feature>
<gene>
    <name evidence="2" type="ORF">W59_29974</name>
</gene>
<name>I0WDF8_RHOOP</name>
<dbReference type="Proteomes" id="UP000006447">
    <property type="component" value="Unassembled WGS sequence"/>
</dbReference>
<dbReference type="EMBL" id="AJJH01000163">
    <property type="protein sequence ID" value="EID74424.1"/>
    <property type="molecule type" value="Genomic_DNA"/>
</dbReference>
<sequence>MVERTHAAGAIPHQHGIVDGDVLAISTPRGTLHAQARITGIRPGVLFVPFHYGYMNTRRIQDLVSTIGRMLHIASSR</sequence>
<dbReference type="GO" id="GO:0043546">
    <property type="term" value="F:molybdopterin cofactor binding"/>
    <property type="evidence" value="ECO:0007669"/>
    <property type="project" value="InterPro"/>
</dbReference>
<reference evidence="2 3" key="1">
    <citation type="journal article" date="2012" name="J. Bacteriol.">
        <title>Draft genome sequence of the nitrophenol-degrading actinomycete Rhodococcus imtechensis RKJ300.</title>
        <authorList>
            <person name="Vikram S."/>
            <person name="Kumar S."/>
            <person name="Subramanian S."/>
            <person name="Raghava G.P."/>
        </authorList>
    </citation>
    <scope>NUCLEOTIDE SEQUENCE [LARGE SCALE GENOMIC DNA]</scope>
    <source>
        <strain evidence="2 3">RKJ300</strain>
    </source>
</reference>